<protein>
    <submittedName>
        <fullName evidence="1">Uncharacterized protein</fullName>
    </submittedName>
</protein>
<proteinExistence type="predicted"/>
<sequence length="95" mass="10923">MTKNCDDFYVMPMIRVRNWTDLAQNAPDSIDIIRLFSVSDPPMKNPHNPDVDILRLKPLYNGSIYVYVGMYGSRISRYSERVLQGGIMSRVPLAK</sequence>
<dbReference type="Proteomes" id="UP000220639">
    <property type="component" value="Unassembled WGS sequence"/>
</dbReference>
<reference evidence="2" key="1">
    <citation type="submission" date="2017-08" db="EMBL/GenBank/DDBJ databases">
        <authorList>
            <person name="Brisse S."/>
        </authorList>
    </citation>
    <scope>NUCLEOTIDE SEQUENCE [LARGE SCALE GENOMIC DNA]</scope>
    <source>
        <strain evidence="2">06D021</strain>
    </source>
</reference>
<accession>A0A285AWA8</accession>
<dbReference type="EMBL" id="FZTC01000009">
    <property type="protein sequence ID" value="SNU32932.1"/>
    <property type="molecule type" value="Genomic_DNA"/>
</dbReference>
<evidence type="ECO:0000313" key="1">
    <source>
        <dbReference type="EMBL" id="SNU32932.1"/>
    </source>
</evidence>
<name>A0A285AWA8_9ENTR</name>
<gene>
    <name evidence="1" type="ORF">KOSB73_170030</name>
</gene>
<organism evidence="1 2">
    <name type="scientific">Klebsiella grimontii</name>
    <dbReference type="NCBI Taxonomy" id="2058152"/>
    <lineage>
        <taxon>Bacteria</taxon>
        <taxon>Pseudomonadati</taxon>
        <taxon>Pseudomonadota</taxon>
        <taxon>Gammaproteobacteria</taxon>
        <taxon>Enterobacterales</taxon>
        <taxon>Enterobacteriaceae</taxon>
        <taxon>Klebsiella/Raoultella group</taxon>
        <taxon>Klebsiella</taxon>
    </lineage>
</organism>
<dbReference type="AlphaFoldDB" id="A0A285AWA8"/>
<evidence type="ECO:0000313" key="2">
    <source>
        <dbReference type="Proteomes" id="UP000220639"/>
    </source>
</evidence>